<comment type="caution">
    <text evidence="1">The sequence shown here is derived from an EMBL/GenBank/DDBJ whole genome shotgun (WGS) entry which is preliminary data.</text>
</comment>
<evidence type="ECO:0000313" key="2">
    <source>
        <dbReference type="Proteomes" id="UP000814033"/>
    </source>
</evidence>
<evidence type="ECO:0000313" key="1">
    <source>
        <dbReference type="EMBL" id="KAI0038984.1"/>
    </source>
</evidence>
<name>A0ACB8R4G0_9AGAM</name>
<reference evidence="1" key="2">
    <citation type="journal article" date="2022" name="New Phytol.">
        <title>Evolutionary transition to the ectomycorrhizal habit in the genomes of a hyperdiverse lineage of mushroom-forming fungi.</title>
        <authorList>
            <person name="Looney B."/>
            <person name="Miyauchi S."/>
            <person name="Morin E."/>
            <person name="Drula E."/>
            <person name="Courty P.E."/>
            <person name="Kohler A."/>
            <person name="Kuo A."/>
            <person name="LaButti K."/>
            <person name="Pangilinan J."/>
            <person name="Lipzen A."/>
            <person name="Riley R."/>
            <person name="Andreopoulos W."/>
            <person name="He G."/>
            <person name="Johnson J."/>
            <person name="Nolan M."/>
            <person name="Tritt A."/>
            <person name="Barry K.W."/>
            <person name="Grigoriev I.V."/>
            <person name="Nagy L.G."/>
            <person name="Hibbett D."/>
            <person name="Henrissat B."/>
            <person name="Matheny P.B."/>
            <person name="Labbe J."/>
            <person name="Martin F.M."/>
        </authorList>
    </citation>
    <scope>NUCLEOTIDE SEQUENCE</scope>
    <source>
        <strain evidence="1">FP105234-sp</strain>
    </source>
</reference>
<keyword evidence="2" id="KW-1185">Reference proteome</keyword>
<dbReference type="Proteomes" id="UP000814033">
    <property type="component" value="Unassembled WGS sequence"/>
</dbReference>
<organism evidence="1 2">
    <name type="scientific">Auriscalpium vulgare</name>
    <dbReference type="NCBI Taxonomy" id="40419"/>
    <lineage>
        <taxon>Eukaryota</taxon>
        <taxon>Fungi</taxon>
        <taxon>Dikarya</taxon>
        <taxon>Basidiomycota</taxon>
        <taxon>Agaricomycotina</taxon>
        <taxon>Agaricomycetes</taxon>
        <taxon>Russulales</taxon>
        <taxon>Auriscalpiaceae</taxon>
        <taxon>Auriscalpium</taxon>
    </lineage>
</organism>
<accession>A0ACB8R4G0</accession>
<sequence length="164" mass="17845">MAFAMSALTDEVMQLLEKVSYSLSISPSRTTSPRTQGDGDVPPPPTPNSPDPSSTAQGGDRAPALHADRSTYYGDKAQAEQQGWDGYAWVVFKGMEPGVYPTVKQAVKALGVSTTAVLKKFDTYQLADDAYEQARAAGKLVKFTRSWERRTMAPITRGRGNGRR</sequence>
<gene>
    <name evidence="1" type="ORF">FA95DRAFT_1577896</name>
</gene>
<proteinExistence type="predicted"/>
<dbReference type="EMBL" id="MU276377">
    <property type="protein sequence ID" value="KAI0038984.1"/>
    <property type="molecule type" value="Genomic_DNA"/>
</dbReference>
<protein>
    <submittedName>
        <fullName evidence="1">Uncharacterized protein</fullName>
    </submittedName>
</protein>
<reference evidence="1" key="1">
    <citation type="submission" date="2021-02" db="EMBL/GenBank/DDBJ databases">
        <authorList>
            <consortium name="DOE Joint Genome Institute"/>
            <person name="Ahrendt S."/>
            <person name="Looney B.P."/>
            <person name="Miyauchi S."/>
            <person name="Morin E."/>
            <person name="Drula E."/>
            <person name="Courty P.E."/>
            <person name="Chicoki N."/>
            <person name="Fauchery L."/>
            <person name="Kohler A."/>
            <person name="Kuo A."/>
            <person name="Labutti K."/>
            <person name="Pangilinan J."/>
            <person name="Lipzen A."/>
            <person name="Riley R."/>
            <person name="Andreopoulos W."/>
            <person name="He G."/>
            <person name="Johnson J."/>
            <person name="Barry K.W."/>
            <person name="Grigoriev I.V."/>
            <person name="Nagy L."/>
            <person name="Hibbett D."/>
            <person name="Henrissat B."/>
            <person name="Matheny P.B."/>
            <person name="Labbe J."/>
            <person name="Martin F."/>
        </authorList>
    </citation>
    <scope>NUCLEOTIDE SEQUENCE</scope>
    <source>
        <strain evidence="1">FP105234-sp</strain>
    </source>
</reference>